<dbReference type="InterPro" id="IPR043148">
    <property type="entry name" value="TagF_C"/>
</dbReference>
<dbReference type="OrthoDB" id="9807097at2"/>
<dbReference type="InterPro" id="IPR043149">
    <property type="entry name" value="TagF_N"/>
</dbReference>
<evidence type="ECO:0000256" key="4">
    <source>
        <dbReference type="ARBA" id="ARBA00022679"/>
    </source>
</evidence>
<dbReference type="GO" id="GO:0047355">
    <property type="term" value="F:CDP-glycerol glycerophosphotransferase activity"/>
    <property type="evidence" value="ECO:0007669"/>
    <property type="project" value="InterPro"/>
</dbReference>
<dbReference type="RefSeq" id="WP_073277994.1">
    <property type="nucleotide sequence ID" value="NZ_FRAC01000017.1"/>
</dbReference>
<dbReference type="Gene3D" id="3.40.50.12580">
    <property type="match status" value="1"/>
</dbReference>
<sequence>MRELLKKLAPGWALKIYQKIRYILITALFGLFRIFPINPYRVVVCNVWGFGDNAKYVTEELAGRKYKKLEIIFITNHPDAAGETRNIKVYKSNSIKAVYALATARVWVDNNRKESYIRKRKGQYYIQTWHGGIALKKIERDYEEHLGNTYVRNAKRDSAMTDLYISNSDFCTKMYRRSFWYKGEILECGSPRNDILINPKKEIGEEVRKALGIKKEVKIALYAPTYREGKDNTSAYSLDYERLLSELAAGFGGEWIVAVRLHPLVSAQSNALTYNAKVINATHYRDIYELMSESDVLITDYSNIMFEFSFTRKPVFLYAADMKEYDATRGFYFEYASLPYYKAVNMPELLEGIKAFDKKEYEEQVTEFFQGLVLYEKGQASKAVTDRVIQVLKRK</sequence>
<keyword evidence="5" id="KW-0777">Teichoic acid biosynthesis</keyword>
<evidence type="ECO:0000256" key="1">
    <source>
        <dbReference type="ARBA" id="ARBA00004202"/>
    </source>
</evidence>
<dbReference type="Pfam" id="PF04464">
    <property type="entry name" value="Glyphos_transf"/>
    <property type="match status" value="1"/>
</dbReference>
<dbReference type="InterPro" id="IPR051612">
    <property type="entry name" value="Teichoic_Acid_Biosynth"/>
</dbReference>
<name>A0A1M6VAL2_9FIRM</name>
<dbReference type="PANTHER" id="PTHR37316:SF3">
    <property type="entry name" value="TEICHOIC ACID GLYCEROL-PHOSPHATE TRANSFERASE"/>
    <property type="match status" value="1"/>
</dbReference>
<evidence type="ECO:0000313" key="9">
    <source>
        <dbReference type="Proteomes" id="UP000184386"/>
    </source>
</evidence>
<organism evidence="8 9">
    <name type="scientific">Anaerocolumna jejuensis DSM 15929</name>
    <dbReference type="NCBI Taxonomy" id="1121322"/>
    <lineage>
        <taxon>Bacteria</taxon>
        <taxon>Bacillati</taxon>
        <taxon>Bacillota</taxon>
        <taxon>Clostridia</taxon>
        <taxon>Lachnospirales</taxon>
        <taxon>Lachnospiraceae</taxon>
        <taxon>Anaerocolumna</taxon>
    </lineage>
</organism>
<reference evidence="8 9" key="1">
    <citation type="submission" date="2016-11" db="EMBL/GenBank/DDBJ databases">
        <authorList>
            <person name="Jaros S."/>
            <person name="Januszkiewicz K."/>
            <person name="Wedrychowicz H."/>
        </authorList>
    </citation>
    <scope>NUCLEOTIDE SEQUENCE [LARGE SCALE GENOMIC DNA]</scope>
    <source>
        <strain evidence="8 9">DSM 15929</strain>
    </source>
</reference>
<evidence type="ECO:0000313" key="8">
    <source>
        <dbReference type="EMBL" id="SHK78499.1"/>
    </source>
</evidence>
<keyword evidence="6 7" id="KW-0472">Membrane</keyword>
<evidence type="ECO:0000256" key="5">
    <source>
        <dbReference type="ARBA" id="ARBA00022944"/>
    </source>
</evidence>
<keyword evidence="7" id="KW-0812">Transmembrane</keyword>
<comment type="similarity">
    <text evidence="2">Belongs to the CDP-glycerol glycerophosphotransferase family.</text>
</comment>
<protein>
    <submittedName>
        <fullName evidence="8">CDP-glycerol glycerophosphotransferase</fullName>
    </submittedName>
</protein>
<accession>A0A1M6VAL2</accession>
<dbReference type="STRING" id="1121322.SAMN02745136_03346"/>
<keyword evidence="7" id="KW-1133">Transmembrane helix</keyword>
<gene>
    <name evidence="8" type="ORF">SAMN02745136_03346</name>
</gene>
<proteinExistence type="inferred from homology"/>
<dbReference type="Gene3D" id="3.40.50.11820">
    <property type="match status" value="1"/>
</dbReference>
<dbReference type="AlphaFoldDB" id="A0A1M6VAL2"/>
<keyword evidence="9" id="KW-1185">Reference proteome</keyword>
<dbReference type="Proteomes" id="UP000184386">
    <property type="component" value="Unassembled WGS sequence"/>
</dbReference>
<dbReference type="SUPFAM" id="SSF53756">
    <property type="entry name" value="UDP-Glycosyltransferase/glycogen phosphorylase"/>
    <property type="match status" value="1"/>
</dbReference>
<keyword evidence="3" id="KW-1003">Cell membrane</keyword>
<comment type="subcellular location">
    <subcellularLocation>
        <location evidence="1">Cell membrane</location>
        <topology evidence="1">Peripheral membrane protein</topology>
    </subcellularLocation>
</comment>
<dbReference type="EMBL" id="FRAC01000017">
    <property type="protein sequence ID" value="SHK78499.1"/>
    <property type="molecule type" value="Genomic_DNA"/>
</dbReference>
<evidence type="ECO:0000256" key="2">
    <source>
        <dbReference type="ARBA" id="ARBA00010488"/>
    </source>
</evidence>
<dbReference type="InterPro" id="IPR007554">
    <property type="entry name" value="Glycerophosphate_synth"/>
</dbReference>
<dbReference type="GO" id="GO:0019350">
    <property type="term" value="P:teichoic acid biosynthetic process"/>
    <property type="evidence" value="ECO:0007669"/>
    <property type="project" value="UniProtKB-KW"/>
</dbReference>
<evidence type="ECO:0000256" key="3">
    <source>
        <dbReference type="ARBA" id="ARBA00022475"/>
    </source>
</evidence>
<evidence type="ECO:0000256" key="6">
    <source>
        <dbReference type="ARBA" id="ARBA00023136"/>
    </source>
</evidence>
<evidence type="ECO:0000256" key="7">
    <source>
        <dbReference type="SAM" id="Phobius"/>
    </source>
</evidence>
<keyword evidence="4 8" id="KW-0808">Transferase</keyword>
<dbReference type="PANTHER" id="PTHR37316">
    <property type="entry name" value="TEICHOIC ACID GLYCEROL-PHOSPHATE PRIMASE"/>
    <property type="match status" value="1"/>
</dbReference>
<dbReference type="GO" id="GO:0005886">
    <property type="term" value="C:plasma membrane"/>
    <property type="evidence" value="ECO:0007669"/>
    <property type="project" value="UniProtKB-SubCell"/>
</dbReference>
<feature type="transmembrane region" description="Helical" evidence="7">
    <location>
        <begin position="20"/>
        <end position="37"/>
    </location>
</feature>